<dbReference type="OrthoDB" id="2426273at2759"/>
<dbReference type="Proteomes" id="UP000019473">
    <property type="component" value="Unassembled WGS sequence"/>
</dbReference>
<evidence type="ECO:0000313" key="2">
    <source>
        <dbReference type="Proteomes" id="UP000019473"/>
    </source>
</evidence>
<comment type="caution">
    <text evidence="1">The sequence shown here is derived from an EMBL/GenBank/DDBJ whole genome shotgun (WGS) entry which is preliminary data.</text>
</comment>
<name>W9WF50_9EURO</name>
<accession>W9WF50</accession>
<evidence type="ECO:0000313" key="1">
    <source>
        <dbReference type="EMBL" id="EXJ63201.1"/>
    </source>
</evidence>
<keyword evidence="2" id="KW-1185">Reference proteome</keyword>
<sequence length="797" mass="89923">MPNRCFEIPFLSSSDSSDGPYDNQIFSTYIDRKPSWTVDDILSPKQSSHSQTALADTIQTWLFFGLIHEAFGHHARQRDFIDVDPSGQALVTTAPLWRLCYDTFLSSAHPEASSRSHELEKSIALAAEFVGRIHLGLQDIDEELEKVLFSVMILCDALQLSINPSTSVLPSRQWPLSDVLLENHMRLVGWCPSDMQKVTKMLDLHSLTLASKIPPRDPGSHDRCDSVRCYANDVVSGEYLRKHHNCNGCEEFVADPVEICDILDDGHLPLIDPSQGNGPKLRLKSTGEAPKYIAISHVWSDGLGNPHRNAIYRCQLSRLQDLACCLSQPALPLWLDTISCPRDYEHIRERARKAYGQAIAFMRRTYRDAETVLVLDHSLLDVDSKNLTHLGILLRFVTCGWTRRLWTYQEGILARKLLVQFADRAVDIDEVYSRWQDSSKAIFYPSIRGAYKELRILLDSGDDDYTEKILHRVSRPLQFRKTSVASDEALCLSTLANLSPERVKRVSESEKNKRMETFYSNLPTISKQIIFWHGDRLQQIGFRWAPASFLNNSNLYFRDWDHGPSAECNKAMLSCSGLSFDCPGILLGKLSGGIQSFLVTTGPDTWYHVSCRQFDGQEGVPFRIVPDHNMPDISLALLNPTSFQEDFSTPGFETRVSLIVAIVAEEDGTLIAQTLCPAFVFRKVGIGAELPLVMKTYQFFRKCLQDPDTPERDCDSDSELDVENASLLEDESLVGQYQARGRAAVLEHVQRPVSAQGENLLWAGTTMLNGRLSLVREGMHSIFEGSEIASRQRWCLD</sequence>
<dbReference type="GeneID" id="19178240"/>
<gene>
    <name evidence="1" type="ORF">A1O7_03648</name>
</gene>
<dbReference type="PANTHER" id="PTHR39596:SF2">
    <property type="entry name" value="HET DOMAIN PROTEIN (AFU_ORTHOLOGUE AFUA_1G17550)-RELATED"/>
    <property type="match status" value="1"/>
</dbReference>
<reference evidence="1 2" key="1">
    <citation type="submission" date="2013-03" db="EMBL/GenBank/DDBJ databases">
        <title>The Genome Sequence of Cladophialophora yegresii CBS 114405.</title>
        <authorList>
            <consortium name="The Broad Institute Genomics Platform"/>
            <person name="Cuomo C."/>
            <person name="de Hoog S."/>
            <person name="Gorbushina A."/>
            <person name="Walker B."/>
            <person name="Young S.K."/>
            <person name="Zeng Q."/>
            <person name="Gargeya S."/>
            <person name="Fitzgerald M."/>
            <person name="Haas B."/>
            <person name="Abouelleil A."/>
            <person name="Allen A.W."/>
            <person name="Alvarado L."/>
            <person name="Arachchi H.M."/>
            <person name="Berlin A.M."/>
            <person name="Chapman S.B."/>
            <person name="Gainer-Dewar J."/>
            <person name="Goldberg J."/>
            <person name="Griggs A."/>
            <person name="Gujja S."/>
            <person name="Hansen M."/>
            <person name="Howarth C."/>
            <person name="Imamovic A."/>
            <person name="Ireland A."/>
            <person name="Larimer J."/>
            <person name="McCowan C."/>
            <person name="Murphy C."/>
            <person name="Pearson M."/>
            <person name="Poon T.W."/>
            <person name="Priest M."/>
            <person name="Roberts A."/>
            <person name="Saif S."/>
            <person name="Shea T."/>
            <person name="Sisk P."/>
            <person name="Sykes S."/>
            <person name="Wortman J."/>
            <person name="Nusbaum C."/>
            <person name="Birren B."/>
        </authorList>
    </citation>
    <scope>NUCLEOTIDE SEQUENCE [LARGE SCALE GENOMIC DNA]</scope>
    <source>
        <strain evidence="1 2">CBS 114405</strain>
    </source>
</reference>
<dbReference type="EMBL" id="AMGW01000002">
    <property type="protein sequence ID" value="EXJ63201.1"/>
    <property type="molecule type" value="Genomic_DNA"/>
</dbReference>
<dbReference type="RefSeq" id="XP_007755855.1">
    <property type="nucleotide sequence ID" value="XM_007757665.1"/>
</dbReference>
<organism evidence="1 2">
    <name type="scientific">Cladophialophora yegresii CBS 114405</name>
    <dbReference type="NCBI Taxonomy" id="1182544"/>
    <lineage>
        <taxon>Eukaryota</taxon>
        <taxon>Fungi</taxon>
        <taxon>Dikarya</taxon>
        <taxon>Ascomycota</taxon>
        <taxon>Pezizomycotina</taxon>
        <taxon>Eurotiomycetes</taxon>
        <taxon>Chaetothyriomycetidae</taxon>
        <taxon>Chaetothyriales</taxon>
        <taxon>Herpotrichiellaceae</taxon>
        <taxon>Cladophialophora</taxon>
    </lineage>
</organism>
<dbReference type="PANTHER" id="PTHR39596">
    <property type="match status" value="1"/>
</dbReference>
<dbReference type="VEuPathDB" id="FungiDB:A1O7_03648"/>
<dbReference type="AlphaFoldDB" id="W9WF50"/>
<evidence type="ECO:0008006" key="3">
    <source>
        <dbReference type="Google" id="ProtNLM"/>
    </source>
</evidence>
<protein>
    <recommendedName>
        <fullName evidence="3">Heterokaryon incompatibility domain-containing protein</fullName>
    </recommendedName>
</protein>
<dbReference type="HOGENOM" id="CLU_009388_3_0_1"/>
<proteinExistence type="predicted"/>